<feature type="region of interest" description="Disordered" evidence="1">
    <location>
        <begin position="36"/>
        <end position="56"/>
    </location>
</feature>
<proteinExistence type="predicted"/>
<reference evidence="2 3" key="1">
    <citation type="journal article" date="2017" name="BMC Genomics">
        <title>Genome sequencing of 39 Akkermansia muciniphila isolates reveals its population structure, genomic and functional diverisity, and global distribution in mammalian gut microbiotas.</title>
        <authorList>
            <person name="Guo X."/>
            <person name="Li S."/>
            <person name="Zhang J."/>
            <person name="Wu F."/>
            <person name="Li X."/>
            <person name="Wu D."/>
            <person name="Zhang M."/>
            <person name="Ou Z."/>
            <person name="Jie Z."/>
            <person name="Yan Q."/>
            <person name="Li P."/>
            <person name="Yi J."/>
            <person name="Peng Y."/>
        </authorList>
    </citation>
    <scope>NUCLEOTIDE SEQUENCE [LARGE SCALE GENOMIC DNA]</scope>
    <source>
        <strain evidence="2 3">GP28</strain>
    </source>
</reference>
<feature type="region of interest" description="Disordered" evidence="1">
    <location>
        <begin position="295"/>
        <end position="339"/>
    </location>
</feature>
<feature type="compositionally biased region" description="Low complexity" evidence="1">
    <location>
        <begin position="307"/>
        <end position="326"/>
    </location>
</feature>
<sequence length="339" mass="33500">MEAGEVVVDVGRVDAHEGGPVPDPAHLVAQGVPLRRPQRVDRAPSRRRHGAGGSGEVAVIDHGADAVHELGQLGVGIQVFAGFPEQAGSGGGVPRVGRGGEEVFLPECGIEQDVVSVAAQRGVLVVDGEEAGYPGGEALPVFQAADAAGGAHQDDVMEVAPRVHGGVSFHVGEEEAGSVLHGDGARRQHGGAKGGVLVEVVDQFRRGAVLEGDAFHVERGVGAALGVPGGFNTQGAVVSGGDAVVVQRGGVRGAFQDQDASVTDGEVVVLIAGLQVLGGLPGDVQGAAACQRAGEGSGGGRCRGDGEAASVHGQGAAAGEAADGAGFRSGEGQRAVGGD</sequence>
<name>A0AAX0WPL0_9BACT</name>
<evidence type="ECO:0000256" key="1">
    <source>
        <dbReference type="SAM" id="MobiDB-lite"/>
    </source>
</evidence>
<dbReference type="RefSeq" id="WP_102748069.1">
    <property type="nucleotide sequence ID" value="NZ_PJLB01000005.1"/>
</dbReference>
<comment type="caution">
    <text evidence="2">The sequence shown here is derived from an EMBL/GenBank/DDBJ whole genome shotgun (WGS) entry which is preliminary data.</text>
</comment>
<evidence type="ECO:0000313" key="2">
    <source>
        <dbReference type="EMBL" id="PND03718.1"/>
    </source>
</evidence>
<dbReference type="EMBL" id="PJLB01000005">
    <property type="protein sequence ID" value="PND03718.1"/>
    <property type="molecule type" value="Genomic_DNA"/>
</dbReference>
<protein>
    <submittedName>
        <fullName evidence="2">Uncharacterized protein</fullName>
    </submittedName>
</protein>
<dbReference type="AlphaFoldDB" id="A0AAX0WPL0"/>
<accession>A0AAX0WPL0</accession>
<dbReference type="Proteomes" id="UP000236075">
    <property type="component" value="Unassembled WGS sequence"/>
</dbReference>
<evidence type="ECO:0000313" key="3">
    <source>
        <dbReference type="Proteomes" id="UP000236075"/>
    </source>
</evidence>
<organism evidence="2 3">
    <name type="scientific">Akkermansia muciniphila</name>
    <dbReference type="NCBI Taxonomy" id="239935"/>
    <lineage>
        <taxon>Bacteria</taxon>
        <taxon>Pseudomonadati</taxon>
        <taxon>Verrucomicrobiota</taxon>
        <taxon>Verrucomicrobiia</taxon>
        <taxon>Verrucomicrobiales</taxon>
        <taxon>Akkermansiaceae</taxon>
        <taxon>Akkermansia</taxon>
    </lineage>
</organism>
<gene>
    <name evidence="2" type="ORF">CXT95_02695</name>
</gene>